<organism evidence="1 2">
    <name type="scientific">Diphasiastrum complanatum</name>
    <name type="common">Issler's clubmoss</name>
    <name type="synonym">Lycopodium complanatum</name>
    <dbReference type="NCBI Taxonomy" id="34168"/>
    <lineage>
        <taxon>Eukaryota</taxon>
        <taxon>Viridiplantae</taxon>
        <taxon>Streptophyta</taxon>
        <taxon>Embryophyta</taxon>
        <taxon>Tracheophyta</taxon>
        <taxon>Lycopodiopsida</taxon>
        <taxon>Lycopodiales</taxon>
        <taxon>Lycopodiaceae</taxon>
        <taxon>Lycopodioideae</taxon>
        <taxon>Diphasiastrum</taxon>
    </lineage>
</organism>
<evidence type="ECO:0000313" key="1">
    <source>
        <dbReference type="EMBL" id="KAJ7521260.1"/>
    </source>
</evidence>
<protein>
    <submittedName>
        <fullName evidence="1">Uncharacterized protein</fullName>
    </submittedName>
</protein>
<name>A0ACC2AUP3_DIPCM</name>
<gene>
    <name evidence="1" type="ORF">O6H91_19G044100</name>
</gene>
<accession>A0ACC2AUP3</accession>
<sequence length="229" mass="27218">MKPNDSCVQNNMALLRRRTATLSEAIYMCVSAGQEYAKSGYNLGNREGGAHGWGKICSIDHVRNYSSIHRSQQWWIIDGEIYPIGPNLRPQIVSPNPVHPISKKQRQLVRAKHLSRVRITEAGSQETFWRRYMESFQQTRNEWEKLAWDKPKRDLFDDFDEDDDFFDKIVEKKKKKKKVKEDRPAIYTAERRNKPFSREEIQAAFQEDYRRSFTARSPNRKELHHYLHF</sequence>
<evidence type="ECO:0000313" key="2">
    <source>
        <dbReference type="Proteomes" id="UP001162992"/>
    </source>
</evidence>
<dbReference type="EMBL" id="CM055110">
    <property type="protein sequence ID" value="KAJ7521260.1"/>
    <property type="molecule type" value="Genomic_DNA"/>
</dbReference>
<dbReference type="Proteomes" id="UP001162992">
    <property type="component" value="Chromosome 19"/>
</dbReference>
<keyword evidence="2" id="KW-1185">Reference proteome</keyword>
<proteinExistence type="predicted"/>
<reference evidence="2" key="1">
    <citation type="journal article" date="2024" name="Proc. Natl. Acad. Sci. U.S.A.">
        <title>Extraordinary preservation of gene collinearity over three hundred million years revealed in homosporous lycophytes.</title>
        <authorList>
            <person name="Li C."/>
            <person name="Wickell D."/>
            <person name="Kuo L.Y."/>
            <person name="Chen X."/>
            <person name="Nie B."/>
            <person name="Liao X."/>
            <person name="Peng D."/>
            <person name="Ji J."/>
            <person name="Jenkins J."/>
            <person name="Williams M."/>
            <person name="Shu S."/>
            <person name="Plott C."/>
            <person name="Barry K."/>
            <person name="Rajasekar S."/>
            <person name="Grimwood J."/>
            <person name="Han X."/>
            <person name="Sun S."/>
            <person name="Hou Z."/>
            <person name="He W."/>
            <person name="Dai G."/>
            <person name="Sun C."/>
            <person name="Schmutz J."/>
            <person name="Leebens-Mack J.H."/>
            <person name="Li F.W."/>
            <person name="Wang L."/>
        </authorList>
    </citation>
    <scope>NUCLEOTIDE SEQUENCE [LARGE SCALE GENOMIC DNA]</scope>
    <source>
        <strain evidence="2">cv. PW_Plant_1</strain>
    </source>
</reference>
<comment type="caution">
    <text evidence="1">The sequence shown here is derived from an EMBL/GenBank/DDBJ whole genome shotgun (WGS) entry which is preliminary data.</text>
</comment>